<organism evidence="2 3">
    <name type="scientific">candidate division WOR-1 bacterium RIFOXYB2_FULL_36_35</name>
    <dbReference type="NCBI Taxonomy" id="1802578"/>
    <lineage>
        <taxon>Bacteria</taxon>
        <taxon>Bacillati</taxon>
        <taxon>Saganbacteria</taxon>
    </lineage>
</organism>
<accession>A0A1F4S8B4</accession>
<dbReference type="EMBL" id="MEUA01000005">
    <property type="protein sequence ID" value="OGC16666.1"/>
    <property type="molecule type" value="Genomic_DNA"/>
</dbReference>
<dbReference type="CDD" id="cd02440">
    <property type="entry name" value="AdoMet_MTases"/>
    <property type="match status" value="1"/>
</dbReference>
<name>A0A1F4S8B4_UNCSA</name>
<feature type="domain" description="Methyltransferase type 12" evidence="1">
    <location>
        <begin position="65"/>
        <end position="147"/>
    </location>
</feature>
<comment type="caution">
    <text evidence="2">The sequence shown here is derived from an EMBL/GenBank/DDBJ whole genome shotgun (WGS) entry which is preliminary data.</text>
</comment>
<dbReference type="InterPro" id="IPR029063">
    <property type="entry name" value="SAM-dependent_MTases_sf"/>
</dbReference>
<protein>
    <recommendedName>
        <fullName evidence="1">Methyltransferase type 12 domain-containing protein</fullName>
    </recommendedName>
</protein>
<dbReference type="SUPFAM" id="SSF53335">
    <property type="entry name" value="S-adenosyl-L-methionine-dependent methyltransferases"/>
    <property type="match status" value="1"/>
</dbReference>
<dbReference type="Gene3D" id="3.40.50.150">
    <property type="entry name" value="Vaccinia Virus protein VP39"/>
    <property type="match status" value="1"/>
</dbReference>
<evidence type="ECO:0000259" key="1">
    <source>
        <dbReference type="Pfam" id="PF08242"/>
    </source>
</evidence>
<dbReference type="Pfam" id="PF08242">
    <property type="entry name" value="Methyltransf_12"/>
    <property type="match status" value="1"/>
</dbReference>
<reference evidence="2 3" key="1">
    <citation type="journal article" date="2016" name="Nat. Commun.">
        <title>Thousands of microbial genomes shed light on interconnected biogeochemical processes in an aquifer system.</title>
        <authorList>
            <person name="Anantharaman K."/>
            <person name="Brown C.T."/>
            <person name="Hug L.A."/>
            <person name="Sharon I."/>
            <person name="Castelle C.J."/>
            <person name="Probst A.J."/>
            <person name="Thomas B.C."/>
            <person name="Singh A."/>
            <person name="Wilkins M.J."/>
            <person name="Karaoz U."/>
            <person name="Brodie E.L."/>
            <person name="Williams K.H."/>
            <person name="Hubbard S.S."/>
            <person name="Banfield J.F."/>
        </authorList>
    </citation>
    <scope>NUCLEOTIDE SEQUENCE [LARGE SCALE GENOMIC DNA]</scope>
</reference>
<evidence type="ECO:0000313" key="2">
    <source>
        <dbReference type="EMBL" id="OGC16666.1"/>
    </source>
</evidence>
<evidence type="ECO:0000313" key="3">
    <source>
        <dbReference type="Proteomes" id="UP000177905"/>
    </source>
</evidence>
<gene>
    <name evidence="2" type="ORF">A2290_03590</name>
</gene>
<dbReference type="AlphaFoldDB" id="A0A1F4S8B4"/>
<dbReference type="InterPro" id="IPR013217">
    <property type="entry name" value="Methyltransf_12"/>
</dbReference>
<sequence length="201" mass="24069">MNSQPYHKYIFDSKKRKFIGKFEEMYKNEDIFGYDSWFQEKMNHLDKQISLLIINNNKYEFNPILDVGCGKGTFTSFLKRGRNKVVGIDISKTAIMKTKQKHPDIEFLQLTVDEVVKTKRKWDLIVMMEILSYIKNWKDILRKTRKKTKKIYISLFLPQNPIGYVRSRNELINEVKDNYIIEHEILLNNENILILARSKRK</sequence>
<proteinExistence type="predicted"/>
<dbReference type="PANTHER" id="PTHR43861">
    <property type="entry name" value="TRANS-ACONITATE 2-METHYLTRANSFERASE-RELATED"/>
    <property type="match status" value="1"/>
</dbReference>
<dbReference type="Proteomes" id="UP000177905">
    <property type="component" value="Unassembled WGS sequence"/>
</dbReference>